<feature type="chain" id="PRO_5012158781" description="F-box domain-containing protein" evidence="1">
    <location>
        <begin position="24"/>
        <end position="536"/>
    </location>
</feature>
<name>A0A1B6Q542_SORBI</name>
<sequence>MASLASVPAEILLLIFTYLECFADLTSVAGVCKGWRNAVHVRLRASQRKEPPYRQLPWLLQPSYDVPPSTITSFVSGTTGHRICLPEGVRRRDRYYCGSHEGGWVAVAADRRRPHYEFVNLINQASASIPLPNTLRSHPTRSEVVDEIRVVTLSDVPTAGSCIAAAHTVGGYPSIIFCRPHADGHWVPPLMDTEPLQDTLYHRGAVYQGFYAISNMDNLYVFLPREINNGETLVMRQVIISFSPALAMGRRVVASNITRYLVESRGKLLVVLRYSGMAMGTNDLRTLHFRVFEMELNELPNGGHSTAWVELDDLDGRIITVARGCSRAFEAAQYRGFQGGSIYFLDDAAVGTGPMYSIFSFADLGMYSMGETKIERPGLPTPALRDCLDGDGALLGRSAPRHPSQPQATEHERLRWLFAPRSNQAWDGRAEHLRMLAGCEPGSNCPYGPREIMVHTIRNGSHATELVTSKLKIVNEIDPIANDEASSSTSAGGEQVVHETVASVWPLLCKPGNRRSIWFLPPSADEWLLPPPPADA</sequence>
<dbReference type="FunCoup" id="A0A1B6Q542">
    <property type="interactions" value="1"/>
</dbReference>
<gene>
    <name evidence="4" type="ORF">SORBI_3003G245401</name>
</gene>
<protein>
    <recommendedName>
        <fullName evidence="6">F-box domain-containing protein</fullName>
    </recommendedName>
</protein>
<dbReference type="InterPro" id="IPR036047">
    <property type="entry name" value="F-box-like_dom_sf"/>
</dbReference>
<feature type="signal peptide" evidence="1">
    <location>
        <begin position="1"/>
        <end position="23"/>
    </location>
</feature>
<dbReference type="Gramene" id="KXG33040">
    <property type="protein sequence ID" value="KXG33040"/>
    <property type="gene ID" value="SORBI_3003G245401"/>
</dbReference>
<dbReference type="AlphaFoldDB" id="A0A1B6Q542"/>
<proteinExistence type="predicted"/>
<feature type="domain" description="KIB1-4 beta-propeller" evidence="2">
    <location>
        <begin position="81"/>
        <end position="354"/>
    </location>
</feature>
<reference evidence="5" key="2">
    <citation type="journal article" date="2018" name="Plant J.">
        <title>The Sorghum bicolor reference genome: improved assembly, gene annotations, a transcriptome atlas, and signatures of genome organization.</title>
        <authorList>
            <person name="McCormick R.F."/>
            <person name="Truong S.K."/>
            <person name="Sreedasyam A."/>
            <person name="Jenkins J."/>
            <person name="Shu S."/>
            <person name="Sims D."/>
            <person name="Kennedy M."/>
            <person name="Amirebrahimi M."/>
            <person name="Weers B.D."/>
            <person name="McKinley B."/>
            <person name="Mattison A."/>
            <person name="Morishige D.T."/>
            <person name="Grimwood J."/>
            <person name="Schmutz J."/>
            <person name="Mullet J.E."/>
        </authorList>
    </citation>
    <scope>NUCLEOTIDE SEQUENCE [LARGE SCALE GENOMIC DNA]</scope>
    <source>
        <strain evidence="5">cv. BTx623</strain>
    </source>
</reference>
<accession>A0A1B6Q542</accession>
<dbReference type="OrthoDB" id="642536at2759"/>
<keyword evidence="5" id="KW-1185">Reference proteome</keyword>
<dbReference type="InParanoid" id="A0A1B6Q542"/>
<organism evidence="4 5">
    <name type="scientific">Sorghum bicolor</name>
    <name type="common">Sorghum</name>
    <name type="synonym">Sorghum vulgare</name>
    <dbReference type="NCBI Taxonomy" id="4558"/>
    <lineage>
        <taxon>Eukaryota</taxon>
        <taxon>Viridiplantae</taxon>
        <taxon>Streptophyta</taxon>
        <taxon>Embryophyta</taxon>
        <taxon>Tracheophyta</taxon>
        <taxon>Spermatophyta</taxon>
        <taxon>Magnoliopsida</taxon>
        <taxon>Liliopsida</taxon>
        <taxon>Poales</taxon>
        <taxon>Poaceae</taxon>
        <taxon>PACMAD clade</taxon>
        <taxon>Panicoideae</taxon>
        <taxon>Andropogonodae</taxon>
        <taxon>Andropogoneae</taxon>
        <taxon>Sorghinae</taxon>
        <taxon>Sorghum</taxon>
    </lineage>
</organism>
<dbReference type="InterPro" id="IPR001810">
    <property type="entry name" value="F-box_dom"/>
</dbReference>
<keyword evidence="1" id="KW-0732">Signal</keyword>
<evidence type="ECO:0000313" key="5">
    <source>
        <dbReference type="Proteomes" id="UP000000768"/>
    </source>
</evidence>
<dbReference type="PANTHER" id="PTHR33110">
    <property type="entry name" value="F-BOX/KELCH-REPEAT PROTEIN-RELATED"/>
    <property type="match status" value="1"/>
</dbReference>
<evidence type="ECO:0000259" key="3">
    <source>
        <dbReference type="Pfam" id="PF12937"/>
    </source>
</evidence>
<dbReference type="Pfam" id="PF03478">
    <property type="entry name" value="Beta-prop_KIB1-4"/>
    <property type="match status" value="1"/>
</dbReference>
<feature type="domain" description="F-box" evidence="3">
    <location>
        <begin position="5"/>
        <end position="40"/>
    </location>
</feature>
<evidence type="ECO:0008006" key="6">
    <source>
        <dbReference type="Google" id="ProtNLM"/>
    </source>
</evidence>
<dbReference type="OMA" id="PHANTAC"/>
<evidence type="ECO:0000313" key="4">
    <source>
        <dbReference type="EMBL" id="KXG33040.2"/>
    </source>
</evidence>
<dbReference type="PANTHER" id="PTHR33110:SF144">
    <property type="entry name" value="OS01G0660700 PROTEIN"/>
    <property type="match status" value="1"/>
</dbReference>
<dbReference type="InterPro" id="IPR005174">
    <property type="entry name" value="KIB1-4_b-propeller"/>
</dbReference>
<dbReference type="Proteomes" id="UP000000768">
    <property type="component" value="Chromosome 3"/>
</dbReference>
<evidence type="ECO:0000256" key="1">
    <source>
        <dbReference type="SAM" id="SignalP"/>
    </source>
</evidence>
<evidence type="ECO:0000259" key="2">
    <source>
        <dbReference type="Pfam" id="PF03478"/>
    </source>
</evidence>
<dbReference type="EMBL" id="CM000762">
    <property type="protein sequence ID" value="KXG33040.2"/>
    <property type="molecule type" value="Genomic_DNA"/>
</dbReference>
<dbReference type="SUPFAM" id="SSF81383">
    <property type="entry name" value="F-box domain"/>
    <property type="match status" value="1"/>
</dbReference>
<dbReference type="Gene3D" id="1.20.1280.50">
    <property type="match status" value="1"/>
</dbReference>
<dbReference type="Pfam" id="PF12937">
    <property type="entry name" value="F-box-like"/>
    <property type="match status" value="1"/>
</dbReference>
<reference evidence="4 5" key="1">
    <citation type="journal article" date="2009" name="Nature">
        <title>The Sorghum bicolor genome and the diversification of grasses.</title>
        <authorList>
            <person name="Paterson A.H."/>
            <person name="Bowers J.E."/>
            <person name="Bruggmann R."/>
            <person name="Dubchak I."/>
            <person name="Grimwood J."/>
            <person name="Gundlach H."/>
            <person name="Haberer G."/>
            <person name="Hellsten U."/>
            <person name="Mitros T."/>
            <person name="Poliakov A."/>
            <person name="Schmutz J."/>
            <person name="Spannagl M."/>
            <person name="Tang H."/>
            <person name="Wang X."/>
            <person name="Wicker T."/>
            <person name="Bharti A.K."/>
            <person name="Chapman J."/>
            <person name="Feltus F.A."/>
            <person name="Gowik U."/>
            <person name="Grigoriev I.V."/>
            <person name="Lyons E."/>
            <person name="Maher C.A."/>
            <person name="Martis M."/>
            <person name="Narechania A."/>
            <person name="Otillar R.P."/>
            <person name="Penning B.W."/>
            <person name="Salamov A.A."/>
            <person name="Wang Y."/>
            <person name="Zhang L."/>
            <person name="Carpita N.C."/>
            <person name="Freeling M."/>
            <person name="Gingle A.R."/>
            <person name="Hash C.T."/>
            <person name="Keller B."/>
            <person name="Klein P."/>
            <person name="Kresovich S."/>
            <person name="McCann M.C."/>
            <person name="Ming R."/>
            <person name="Peterson D.G."/>
            <person name="Mehboob-ur-Rahman"/>
            <person name="Ware D."/>
            <person name="Westhoff P."/>
            <person name="Mayer K.F."/>
            <person name="Messing J."/>
            <person name="Rokhsar D.S."/>
        </authorList>
    </citation>
    <scope>NUCLEOTIDE SEQUENCE [LARGE SCALE GENOMIC DNA]</scope>
    <source>
        <strain evidence="5">cv. BTx623</strain>
    </source>
</reference>
<dbReference type="eggNOG" id="ENOG502QWDK">
    <property type="taxonomic scope" value="Eukaryota"/>
</dbReference>